<dbReference type="InterPro" id="IPR032819">
    <property type="entry name" value="TruB_C"/>
</dbReference>
<evidence type="ECO:0000256" key="3">
    <source>
        <dbReference type="ARBA" id="ARBA00022694"/>
    </source>
</evidence>
<dbReference type="InterPro" id="IPR020103">
    <property type="entry name" value="PsdUridine_synth_cat_dom_sf"/>
</dbReference>
<dbReference type="HAMAP" id="MF_01080">
    <property type="entry name" value="TruB_bact"/>
    <property type="match status" value="1"/>
</dbReference>
<dbReference type="GO" id="GO:0003723">
    <property type="term" value="F:RNA binding"/>
    <property type="evidence" value="ECO:0007669"/>
    <property type="project" value="InterPro"/>
</dbReference>
<keyword evidence="9" id="KW-1185">Reference proteome</keyword>
<comment type="catalytic activity">
    <reaction evidence="1 5">
        <text>uridine(55) in tRNA = pseudouridine(55) in tRNA</text>
        <dbReference type="Rhea" id="RHEA:42532"/>
        <dbReference type="Rhea" id="RHEA-COMP:10101"/>
        <dbReference type="Rhea" id="RHEA-COMP:10102"/>
        <dbReference type="ChEBI" id="CHEBI:65314"/>
        <dbReference type="ChEBI" id="CHEBI:65315"/>
        <dbReference type="EC" id="5.4.99.25"/>
    </reaction>
</comment>
<dbReference type="GO" id="GO:0160148">
    <property type="term" value="F:tRNA pseudouridine(55) synthase activity"/>
    <property type="evidence" value="ECO:0007669"/>
    <property type="project" value="UniProtKB-EC"/>
</dbReference>
<evidence type="ECO:0000259" key="7">
    <source>
        <dbReference type="Pfam" id="PF16198"/>
    </source>
</evidence>
<evidence type="ECO:0000256" key="4">
    <source>
        <dbReference type="ARBA" id="ARBA00023235"/>
    </source>
</evidence>
<evidence type="ECO:0000256" key="1">
    <source>
        <dbReference type="ARBA" id="ARBA00000385"/>
    </source>
</evidence>
<evidence type="ECO:0000313" key="8">
    <source>
        <dbReference type="EMBL" id="PEN15394.1"/>
    </source>
</evidence>
<dbReference type="Gene3D" id="3.30.2350.10">
    <property type="entry name" value="Pseudouridine synthase"/>
    <property type="match status" value="1"/>
</dbReference>
<comment type="similarity">
    <text evidence="2 5">Belongs to the pseudouridine synthase TruB family. Type 1 subfamily.</text>
</comment>
<feature type="active site" description="Nucleophile" evidence="5">
    <location>
        <position position="55"/>
    </location>
</feature>
<dbReference type="GO" id="GO:0031119">
    <property type="term" value="P:tRNA pseudouridine synthesis"/>
    <property type="evidence" value="ECO:0007669"/>
    <property type="project" value="UniProtKB-UniRule"/>
</dbReference>
<dbReference type="InterPro" id="IPR014780">
    <property type="entry name" value="tRNA_psdUridine_synth_TruB"/>
</dbReference>
<comment type="function">
    <text evidence="5">Responsible for synthesis of pseudouridine from uracil-55 in the psi GC loop of transfer RNAs.</text>
</comment>
<keyword evidence="3 5" id="KW-0819">tRNA processing</keyword>
<evidence type="ECO:0000256" key="2">
    <source>
        <dbReference type="ARBA" id="ARBA00005642"/>
    </source>
</evidence>
<dbReference type="InterPro" id="IPR002501">
    <property type="entry name" value="PsdUridine_synth_N"/>
</dbReference>
<dbReference type="EMBL" id="PDEQ01000001">
    <property type="protein sequence ID" value="PEN15394.1"/>
    <property type="molecule type" value="Genomic_DNA"/>
</dbReference>
<evidence type="ECO:0000313" key="9">
    <source>
        <dbReference type="Proteomes" id="UP000220102"/>
    </source>
</evidence>
<dbReference type="NCBIfam" id="TIGR00431">
    <property type="entry name" value="TruB"/>
    <property type="match status" value="1"/>
</dbReference>
<accession>A0A2A8D3D8</accession>
<dbReference type="PANTHER" id="PTHR13767">
    <property type="entry name" value="TRNA-PSEUDOURIDINE SYNTHASE"/>
    <property type="match status" value="1"/>
</dbReference>
<dbReference type="CDD" id="cd02573">
    <property type="entry name" value="PseudoU_synth_EcTruB"/>
    <property type="match status" value="1"/>
</dbReference>
<feature type="domain" description="tRNA pseudouridylate synthase B C-terminal" evidence="7">
    <location>
        <begin position="190"/>
        <end position="232"/>
    </location>
</feature>
<dbReference type="OrthoDB" id="9802309at2"/>
<gene>
    <name evidence="5 8" type="primary">truB</name>
    <name evidence="8" type="ORF">CRI94_02065</name>
</gene>
<sequence length="234" mass="25558">MDPDLVFVPPNLPEDIAAGAVLPIDKPANSTSFDIVREVRSLADLKKVGHAGTLDPLATGLLIVLVARPATRLQDAFMYLRKTYTGTMRLGETTPSHDSETAVTESVDTSHLSEAEIRDALEAFVGEIEQVPPMYSAVKIGGEKLYKKARRGEQVERPPRPVTIYDACITDIRGSEVDFKIDCSKGTYVRSLARDVGAELGVGAHLTALRRTAIGDYRVEDAWSLDQLRDAFGM</sequence>
<name>A0A2A8D3D8_9BACT</name>
<dbReference type="Proteomes" id="UP000220102">
    <property type="component" value="Unassembled WGS sequence"/>
</dbReference>
<protein>
    <recommendedName>
        <fullName evidence="5">tRNA pseudouridine synthase B</fullName>
        <ecNumber evidence="5">5.4.99.25</ecNumber>
    </recommendedName>
    <alternativeName>
        <fullName evidence="5">tRNA pseudouridine(55) synthase</fullName>
        <shortName evidence="5">Psi55 synthase</shortName>
    </alternativeName>
    <alternativeName>
        <fullName evidence="5">tRNA pseudouridylate synthase</fullName>
    </alternativeName>
    <alternativeName>
        <fullName evidence="5">tRNA-uridine isomerase</fullName>
    </alternativeName>
</protein>
<evidence type="ECO:0000259" key="6">
    <source>
        <dbReference type="Pfam" id="PF01509"/>
    </source>
</evidence>
<dbReference type="Pfam" id="PF01509">
    <property type="entry name" value="TruB_N"/>
    <property type="match status" value="1"/>
</dbReference>
<dbReference type="EC" id="5.4.99.25" evidence="5"/>
<dbReference type="PANTHER" id="PTHR13767:SF2">
    <property type="entry name" value="PSEUDOURIDYLATE SYNTHASE TRUB1"/>
    <property type="match status" value="1"/>
</dbReference>
<feature type="domain" description="Pseudouridine synthase II N-terminal" evidence="6">
    <location>
        <begin position="40"/>
        <end position="189"/>
    </location>
</feature>
<dbReference type="AlphaFoldDB" id="A0A2A8D3D8"/>
<proteinExistence type="inferred from homology"/>
<dbReference type="GO" id="GO:1990481">
    <property type="term" value="P:mRNA pseudouridine synthesis"/>
    <property type="evidence" value="ECO:0007669"/>
    <property type="project" value="TreeGrafter"/>
</dbReference>
<dbReference type="SUPFAM" id="SSF55120">
    <property type="entry name" value="Pseudouridine synthase"/>
    <property type="match status" value="1"/>
</dbReference>
<dbReference type="Pfam" id="PF16198">
    <property type="entry name" value="TruB_C_2"/>
    <property type="match status" value="1"/>
</dbReference>
<organism evidence="8 9">
    <name type="scientific">Longibacter salinarum</name>
    <dbReference type="NCBI Taxonomy" id="1850348"/>
    <lineage>
        <taxon>Bacteria</taxon>
        <taxon>Pseudomonadati</taxon>
        <taxon>Rhodothermota</taxon>
        <taxon>Rhodothermia</taxon>
        <taxon>Rhodothermales</taxon>
        <taxon>Salisaetaceae</taxon>
        <taxon>Longibacter</taxon>
    </lineage>
</organism>
<evidence type="ECO:0000256" key="5">
    <source>
        <dbReference type="HAMAP-Rule" id="MF_01080"/>
    </source>
</evidence>
<comment type="caution">
    <text evidence="8">The sequence shown here is derived from an EMBL/GenBank/DDBJ whole genome shotgun (WGS) entry which is preliminary data.</text>
</comment>
<reference evidence="8 9" key="1">
    <citation type="submission" date="2017-10" db="EMBL/GenBank/DDBJ databases">
        <title>Draft genome of Longibacter Salinarum.</title>
        <authorList>
            <person name="Goh K.M."/>
            <person name="Shamsir M.S."/>
            <person name="Lim S.W."/>
        </authorList>
    </citation>
    <scope>NUCLEOTIDE SEQUENCE [LARGE SCALE GENOMIC DNA]</scope>
    <source>
        <strain evidence="8 9">KCTC 52045</strain>
    </source>
</reference>
<keyword evidence="4 5" id="KW-0413">Isomerase</keyword>